<dbReference type="Proteomes" id="UP001595701">
    <property type="component" value="Unassembled WGS sequence"/>
</dbReference>
<accession>A0ABV7S9G2</accession>
<keyword evidence="2" id="KW-1133">Transmembrane helix</keyword>
<evidence type="ECO:0000313" key="4">
    <source>
        <dbReference type="Proteomes" id="UP001595701"/>
    </source>
</evidence>
<organism evidence="3 4">
    <name type="scientific">Streptomyces yaanensis</name>
    <dbReference type="NCBI Taxonomy" id="1142239"/>
    <lineage>
        <taxon>Bacteria</taxon>
        <taxon>Bacillati</taxon>
        <taxon>Actinomycetota</taxon>
        <taxon>Actinomycetes</taxon>
        <taxon>Kitasatosporales</taxon>
        <taxon>Streptomycetaceae</taxon>
        <taxon>Streptomyces</taxon>
    </lineage>
</organism>
<comment type="caution">
    <text evidence="3">The sequence shown here is derived from an EMBL/GenBank/DDBJ whole genome shotgun (WGS) entry which is preliminary data.</text>
</comment>
<sequence length="103" mass="12057">MFSHTYGWLWAAFLHSDQPPKFRSEHPRSDRPHYEEGDPNTVDLDTLMLTIIGIIGLLVLVVMVFTDAAIKILGELQKLREAWRRFREEGDEDDEVSEEESRR</sequence>
<evidence type="ECO:0000256" key="1">
    <source>
        <dbReference type="SAM" id="MobiDB-lite"/>
    </source>
</evidence>
<feature type="compositionally biased region" description="Basic and acidic residues" evidence="1">
    <location>
        <begin position="18"/>
        <end position="36"/>
    </location>
</feature>
<keyword evidence="4" id="KW-1185">Reference proteome</keyword>
<evidence type="ECO:0000256" key="2">
    <source>
        <dbReference type="SAM" id="Phobius"/>
    </source>
</evidence>
<feature type="region of interest" description="Disordered" evidence="1">
    <location>
        <begin position="18"/>
        <end position="39"/>
    </location>
</feature>
<protein>
    <submittedName>
        <fullName evidence="3">Uncharacterized protein</fullName>
    </submittedName>
</protein>
<feature type="transmembrane region" description="Helical" evidence="2">
    <location>
        <begin position="47"/>
        <end position="70"/>
    </location>
</feature>
<keyword evidence="2" id="KW-0472">Membrane</keyword>
<dbReference type="RefSeq" id="WP_310778687.1">
    <property type="nucleotide sequence ID" value="NZ_JBHRWR010000003.1"/>
</dbReference>
<keyword evidence="2" id="KW-0812">Transmembrane</keyword>
<evidence type="ECO:0000313" key="3">
    <source>
        <dbReference type="EMBL" id="MFC3572916.1"/>
    </source>
</evidence>
<dbReference type="EMBL" id="JBHRWR010000003">
    <property type="protein sequence ID" value="MFC3572916.1"/>
    <property type="molecule type" value="Genomic_DNA"/>
</dbReference>
<name>A0ABV7S9G2_9ACTN</name>
<gene>
    <name evidence="3" type="ORF">ACFOZ0_06420</name>
</gene>
<reference evidence="4" key="1">
    <citation type="journal article" date="2019" name="Int. J. Syst. Evol. Microbiol.">
        <title>The Global Catalogue of Microorganisms (GCM) 10K type strain sequencing project: providing services to taxonomists for standard genome sequencing and annotation.</title>
        <authorList>
            <consortium name="The Broad Institute Genomics Platform"/>
            <consortium name="The Broad Institute Genome Sequencing Center for Infectious Disease"/>
            <person name="Wu L."/>
            <person name="Ma J."/>
        </authorList>
    </citation>
    <scope>NUCLEOTIDE SEQUENCE [LARGE SCALE GENOMIC DNA]</scope>
    <source>
        <strain evidence="4">CGMCC 4.7035</strain>
    </source>
</reference>
<proteinExistence type="predicted"/>